<gene>
    <name evidence="1" type="ORF">NI17_023690</name>
</gene>
<dbReference type="RefSeq" id="WP_068687585.1">
    <property type="nucleotide sequence ID" value="NZ_CP063196.1"/>
</dbReference>
<dbReference type="Proteomes" id="UP000265719">
    <property type="component" value="Chromosome"/>
</dbReference>
<dbReference type="Gene3D" id="1.10.10.10">
    <property type="entry name" value="Winged helix-like DNA-binding domain superfamily/Winged helix DNA-binding domain"/>
    <property type="match status" value="1"/>
</dbReference>
<dbReference type="PANTHER" id="PTHR23131:SF4">
    <property type="entry name" value="METALLO-BETA-LACTAMASE SUPERFAMILY POTEIN"/>
    <property type="match status" value="1"/>
</dbReference>
<dbReference type="InterPro" id="IPR050662">
    <property type="entry name" value="Sec-metab_biosynth-thioest"/>
</dbReference>
<evidence type="ECO:0000313" key="2">
    <source>
        <dbReference type="Proteomes" id="UP000265719"/>
    </source>
</evidence>
<dbReference type="OrthoDB" id="2971563at2"/>
<organism evidence="1 2">
    <name type="scientific">Thermobifida halotolerans</name>
    <dbReference type="NCBI Taxonomy" id="483545"/>
    <lineage>
        <taxon>Bacteria</taxon>
        <taxon>Bacillati</taxon>
        <taxon>Actinomycetota</taxon>
        <taxon>Actinomycetes</taxon>
        <taxon>Streptosporangiales</taxon>
        <taxon>Nocardiopsidaceae</taxon>
        <taxon>Thermobifida</taxon>
    </lineage>
</organism>
<dbReference type="InterPro" id="IPR001279">
    <property type="entry name" value="Metallo-B-lactamas"/>
</dbReference>
<evidence type="ECO:0000313" key="1">
    <source>
        <dbReference type="EMBL" id="UOE19654.1"/>
    </source>
</evidence>
<keyword evidence="2" id="KW-1185">Reference proteome</keyword>
<dbReference type="Gene3D" id="3.60.15.10">
    <property type="entry name" value="Ribonuclease Z/Hydroxyacylglutathione hydrolase-like"/>
    <property type="match status" value="1"/>
</dbReference>
<dbReference type="InterPro" id="IPR036388">
    <property type="entry name" value="WH-like_DNA-bd_sf"/>
</dbReference>
<proteinExistence type="predicted"/>
<dbReference type="AlphaFoldDB" id="A0A399FZJ8"/>
<dbReference type="EMBL" id="CP063196">
    <property type="protein sequence ID" value="UOE19654.1"/>
    <property type="molecule type" value="Genomic_DNA"/>
</dbReference>
<dbReference type="SMART" id="SM00849">
    <property type="entry name" value="Lactamase_B"/>
    <property type="match status" value="1"/>
</dbReference>
<accession>A0A399FZJ8</accession>
<dbReference type="Pfam" id="PF00753">
    <property type="entry name" value="Lactamase_B"/>
    <property type="match status" value="1"/>
</dbReference>
<dbReference type="KEGG" id="thao:NI17_023690"/>
<dbReference type="PANTHER" id="PTHR23131">
    <property type="entry name" value="ENDORIBONUCLEASE LACTB2"/>
    <property type="match status" value="1"/>
</dbReference>
<dbReference type="SUPFAM" id="SSF56281">
    <property type="entry name" value="Metallo-hydrolase/oxidoreductase"/>
    <property type="match status" value="1"/>
</dbReference>
<reference evidence="1" key="1">
    <citation type="submission" date="2020-10" db="EMBL/GenBank/DDBJ databases">
        <title>De novo genome project of the cellulose decomposer Thermobifida halotolerans type strain.</title>
        <authorList>
            <person name="Nagy I."/>
            <person name="Horvath B."/>
            <person name="Kukolya J."/>
            <person name="Nagy I."/>
            <person name="Orsini M."/>
        </authorList>
    </citation>
    <scope>NUCLEOTIDE SEQUENCE</scope>
    <source>
        <strain evidence="1">DSM 44931</strain>
    </source>
</reference>
<dbReference type="CDD" id="cd07725">
    <property type="entry name" value="TTHA1429-like_MBL-fold"/>
    <property type="match status" value="1"/>
</dbReference>
<name>A0A399FZJ8_9ACTN</name>
<protein>
    <submittedName>
        <fullName evidence="1">MBL fold metallo-hydrolase</fullName>
    </submittedName>
</protein>
<sequence length="334" mass="36353">MRELPPVEEVADGLWSIPVPFPDSSLGHTLVYALHTARGPVLVDAGCDHEESWRGLCAGLETAGTRIEDVHGVVVTHFHGDHLGLAGRVRAASGAWVAAHRADIDRARFLRHLTPQEFRETELGQLRRAGASEDEIRAHAAALPPLLPLPLPDRALVPGELADLPGHRLRVVWTPGHTPGHVCLHLEDAGLLLTGDHLLPRITPHIALYPLDADHDPLGDFLDSLTRVAKLGATTALPAHEHRFTGIPERAATIADHHEDRLAELSRLLSSSPATLWTLTSRLSWRRGWDRMPVSTRRLAASEIAAHLRLLHRRGVAVPVTDGSGTLLWAAARG</sequence>
<dbReference type="InterPro" id="IPR036866">
    <property type="entry name" value="RibonucZ/Hydroxyglut_hydro"/>
</dbReference>